<evidence type="ECO:0000256" key="1">
    <source>
        <dbReference type="ARBA" id="ARBA00000441"/>
    </source>
</evidence>
<evidence type="ECO:0000256" key="3">
    <source>
        <dbReference type="ARBA" id="ARBA00010387"/>
    </source>
</evidence>
<dbReference type="FunFam" id="3.20.20.70:FF:000140">
    <property type="entry name" value="Fructose-bisphosphate aldolase"/>
    <property type="match status" value="1"/>
</dbReference>
<dbReference type="EMBL" id="GG663752">
    <property type="protein sequence ID" value="EEH51047.1"/>
    <property type="molecule type" value="Genomic_DNA"/>
</dbReference>
<dbReference type="GO" id="GO:0004332">
    <property type="term" value="F:fructose-bisphosphate aldolase activity"/>
    <property type="evidence" value="ECO:0007669"/>
    <property type="project" value="UniProtKB-EC"/>
</dbReference>
<evidence type="ECO:0000256" key="6">
    <source>
        <dbReference type="ARBA" id="ARBA00023239"/>
    </source>
</evidence>
<dbReference type="OrthoDB" id="36455at2759"/>
<dbReference type="InterPro" id="IPR013785">
    <property type="entry name" value="Aldolase_TIM"/>
</dbReference>
<dbReference type="NCBIfam" id="NF033379">
    <property type="entry name" value="FrucBisAld_I"/>
    <property type="match status" value="1"/>
</dbReference>
<dbReference type="Pfam" id="PF00274">
    <property type="entry name" value="Glycolytic"/>
    <property type="match status" value="1"/>
</dbReference>
<dbReference type="EC" id="4.1.2.13" evidence="4"/>
<dbReference type="STRING" id="564608.C1NA22"/>
<dbReference type="Proteomes" id="UP000001876">
    <property type="component" value="Unassembled WGS sequence"/>
</dbReference>
<dbReference type="UniPathway" id="UPA00109">
    <property type="reaction ID" value="UER00183"/>
</dbReference>
<dbReference type="KEGG" id="mpp:MICPUCDRAFT_45108"/>
<keyword evidence="8" id="KW-1185">Reference proteome</keyword>
<dbReference type="GeneID" id="9690154"/>
<comment type="pathway">
    <text evidence="2">Carbohydrate degradation; glycolysis; D-glyceraldehyde 3-phosphate and glycerone phosphate from D-glucose: step 4/4.</text>
</comment>
<dbReference type="RefSeq" id="XP_003064713.1">
    <property type="nucleotide sequence ID" value="XM_003064667.1"/>
</dbReference>
<gene>
    <name evidence="7" type="ORF">MICPUCDRAFT_45108</name>
</gene>
<dbReference type="PANTHER" id="PTHR11627">
    <property type="entry name" value="FRUCTOSE-BISPHOSPHATE ALDOLASE"/>
    <property type="match status" value="1"/>
</dbReference>
<comment type="catalytic activity">
    <reaction evidence="1">
        <text>beta-D-fructose 1,6-bisphosphate = D-glyceraldehyde 3-phosphate + dihydroxyacetone phosphate</text>
        <dbReference type="Rhea" id="RHEA:14729"/>
        <dbReference type="ChEBI" id="CHEBI:32966"/>
        <dbReference type="ChEBI" id="CHEBI:57642"/>
        <dbReference type="ChEBI" id="CHEBI:59776"/>
        <dbReference type="EC" id="4.1.2.13"/>
    </reaction>
</comment>
<protein>
    <recommendedName>
        <fullName evidence="4">fructose-bisphosphate aldolase</fullName>
        <ecNumber evidence="4">4.1.2.13</ecNumber>
    </recommendedName>
</protein>
<evidence type="ECO:0000256" key="4">
    <source>
        <dbReference type="ARBA" id="ARBA00013068"/>
    </source>
</evidence>
<dbReference type="Gene3D" id="3.20.20.70">
    <property type="entry name" value="Aldolase class I"/>
    <property type="match status" value="1"/>
</dbReference>
<dbReference type="GO" id="GO:0006096">
    <property type="term" value="P:glycolytic process"/>
    <property type="evidence" value="ECO:0007669"/>
    <property type="project" value="UniProtKB-UniPathway"/>
</dbReference>
<evidence type="ECO:0000313" key="7">
    <source>
        <dbReference type="EMBL" id="EEH51047.1"/>
    </source>
</evidence>
<name>C1NA22_MICPC</name>
<accession>C1NA22</accession>
<evidence type="ECO:0000256" key="2">
    <source>
        <dbReference type="ARBA" id="ARBA00004714"/>
    </source>
</evidence>
<dbReference type="CDD" id="cd00948">
    <property type="entry name" value="FBP_aldolase_I_a"/>
    <property type="match status" value="1"/>
</dbReference>
<sequence length="350" mass="36543">MSSPHATELVATARALCAPGKGVLAADESTGTIGKRFATIAVENVEPNRRAYRELLFTTPGFETFCSGVITFEETFAQSAADGTTFVDVLASKGVLVGVKVDTGVVPLHGGLDGETATQGLDGLDARCAGYYARGARFAKWRAVLSIDRASGKPSDLCVRANADALARYASICQKNGLVPIVEPEILTDGAHDVETSAAVTERVLAAVFKSLSDHGVMLEARRTGTILKPNMATAGADAGDGGASTEDVARLTVRALQRVVPPAVPGILFLSGGQSEEEATAHLNAMNKARSISHWFPYDPPWALSFSYGRALQSSVLKAWRGDAANVAAAQEALLARGTANSKAALGEL</sequence>
<evidence type="ECO:0000256" key="5">
    <source>
        <dbReference type="ARBA" id="ARBA00023152"/>
    </source>
</evidence>
<dbReference type="SUPFAM" id="SSF51569">
    <property type="entry name" value="Aldolase"/>
    <property type="match status" value="1"/>
</dbReference>
<dbReference type="eggNOG" id="KOG1557">
    <property type="taxonomic scope" value="Eukaryota"/>
</dbReference>
<dbReference type="InterPro" id="IPR000741">
    <property type="entry name" value="FBA_I"/>
</dbReference>
<dbReference type="AlphaFoldDB" id="C1NA22"/>
<evidence type="ECO:0000313" key="8">
    <source>
        <dbReference type="Proteomes" id="UP000001876"/>
    </source>
</evidence>
<keyword evidence="5" id="KW-0324">Glycolysis</keyword>
<keyword evidence="6" id="KW-0456">Lyase</keyword>
<proteinExistence type="inferred from homology"/>
<organism evidence="8">
    <name type="scientific">Micromonas pusilla (strain CCMP1545)</name>
    <name type="common">Picoplanktonic green alga</name>
    <dbReference type="NCBI Taxonomy" id="564608"/>
    <lineage>
        <taxon>Eukaryota</taxon>
        <taxon>Viridiplantae</taxon>
        <taxon>Chlorophyta</taxon>
        <taxon>Mamiellophyceae</taxon>
        <taxon>Mamiellales</taxon>
        <taxon>Mamiellaceae</taxon>
        <taxon>Micromonas</taxon>
    </lineage>
</organism>
<comment type="similarity">
    <text evidence="3">Belongs to the class I fructose-bisphosphate aldolase family.</text>
</comment>
<reference evidence="7 8" key="1">
    <citation type="journal article" date="2009" name="Science">
        <title>Green evolution and dynamic adaptations revealed by genomes of the marine picoeukaryotes Micromonas.</title>
        <authorList>
            <person name="Worden A.Z."/>
            <person name="Lee J.H."/>
            <person name="Mock T."/>
            <person name="Rouze P."/>
            <person name="Simmons M.P."/>
            <person name="Aerts A.L."/>
            <person name="Allen A.E."/>
            <person name="Cuvelier M.L."/>
            <person name="Derelle E."/>
            <person name="Everett M.V."/>
            <person name="Foulon E."/>
            <person name="Grimwood J."/>
            <person name="Gundlach H."/>
            <person name="Henrissat B."/>
            <person name="Napoli C."/>
            <person name="McDonald S.M."/>
            <person name="Parker M.S."/>
            <person name="Rombauts S."/>
            <person name="Salamov A."/>
            <person name="Von Dassow P."/>
            <person name="Badger J.H."/>
            <person name="Coutinho P.M."/>
            <person name="Demir E."/>
            <person name="Dubchak I."/>
            <person name="Gentemann C."/>
            <person name="Eikrem W."/>
            <person name="Gready J.E."/>
            <person name="John U."/>
            <person name="Lanier W."/>
            <person name="Lindquist E.A."/>
            <person name="Lucas S."/>
            <person name="Mayer K.F."/>
            <person name="Moreau H."/>
            <person name="Not F."/>
            <person name="Otillar R."/>
            <person name="Panaud O."/>
            <person name="Pangilinan J."/>
            <person name="Paulsen I."/>
            <person name="Piegu B."/>
            <person name="Poliakov A."/>
            <person name="Robbens S."/>
            <person name="Schmutz J."/>
            <person name="Toulza E."/>
            <person name="Wyss T."/>
            <person name="Zelensky A."/>
            <person name="Zhou K."/>
            <person name="Armbrust E.V."/>
            <person name="Bhattacharya D."/>
            <person name="Goodenough U.W."/>
            <person name="Van de Peer Y."/>
            <person name="Grigoriev I.V."/>
        </authorList>
    </citation>
    <scope>NUCLEOTIDE SEQUENCE [LARGE SCALE GENOMIC DNA]</scope>
    <source>
        <strain evidence="7 8">CCMP1545</strain>
    </source>
</reference>
<dbReference type="OMA" id="WRAVITI"/>